<keyword evidence="7" id="KW-1185">Reference proteome</keyword>
<dbReference type="GO" id="GO:0005737">
    <property type="term" value="C:cytoplasm"/>
    <property type="evidence" value="ECO:0007669"/>
    <property type="project" value="TreeGrafter"/>
</dbReference>
<feature type="region of interest" description="Disordered" evidence="4">
    <location>
        <begin position="150"/>
        <end position="185"/>
    </location>
</feature>
<comment type="catalytic activity">
    <reaction evidence="3">
        <text>RX + glutathione = an S-substituted glutathione + a halide anion + H(+)</text>
        <dbReference type="Rhea" id="RHEA:16437"/>
        <dbReference type="ChEBI" id="CHEBI:15378"/>
        <dbReference type="ChEBI" id="CHEBI:16042"/>
        <dbReference type="ChEBI" id="CHEBI:17792"/>
        <dbReference type="ChEBI" id="CHEBI:57925"/>
        <dbReference type="ChEBI" id="CHEBI:90779"/>
        <dbReference type="EC" id="2.5.1.18"/>
    </reaction>
</comment>
<dbReference type="Gene3D" id="3.40.30.10">
    <property type="entry name" value="Glutaredoxin"/>
    <property type="match status" value="1"/>
</dbReference>
<dbReference type="InterPro" id="IPR040079">
    <property type="entry name" value="Glutathione_S-Trfase"/>
</dbReference>
<dbReference type="InterPro" id="IPR036249">
    <property type="entry name" value="Thioredoxin-like_sf"/>
</dbReference>
<evidence type="ECO:0000256" key="3">
    <source>
        <dbReference type="ARBA" id="ARBA00047960"/>
    </source>
</evidence>
<dbReference type="InterPro" id="IPR045073">
    <property type="entry name" value="Omega/Tau-like"/>
</dbReference>
<dbReference type="FunFam" id="3.40.30.10:FF:000014">
    <property type="entry name" value="Tau class glutathione S-transferase"/>
    <property type="match status" value="1"/>
</dbReference>
<dbReference type="Pfam" id="PF13417">
    <property type="entry name" value="GST_N_3"/>
    <property type="match status" value="1"/>
</dbReference>
<evidence type="ECO:0000256" key="1">
    <source>
        <dbReference type="ARBA" id="ARBA00012452"/>
    </source>
</evidence>
<dbReference type="EMBL" id="JANAVB010016192">
    <property type="protein sequence ID" value="KAJ6832447.1"/>
    <property type="molecule type" value="Genomic_DNA"/>
</dbReference>
<dbReference type="SUPFAM" id="SSF52833">
    <property type="entry name" value="Thioredoxin-like"/>
    <property type="match status" value="1"/>
</dbReference>
<dbReference type="Proteomes" id="UP001140949">
    <property type="component" value="Unassembled WGS sequence"/>
</dbReference>
<evidence type="ECO:0000313" key="7">
    <source>
        <dbReference type="Proteomes" id="UP001140949"/>
    </source>
</evidence>
<reference evidence="6" key="2">
    <citation type="submission" date="2023-04" db="EMBL/GenBank/DDBJ databases">
        <authorList>
            <person name="Bruccoleri R.E."/>
            <person name="Oakeley E.J."/>
            <person name="Faust A.-M."/>
            <person name="Dessus-Babus S."/>
            <person name="Altorfer M."/>
            <person name="Burckhardt D."/>
            <person name="Oertli M."/>
            <person name="Naumann U."/>
            <person name="Petersen F."/>
            <person name="Wong J."/>
        </authorList>
    </citation>
    <scope>NUCLEOTIDE SEQUENCE</scope>
    <source>
        <strain evidence="6">GSM-AAB239-AS_SAM_17_03QT</strain>
        <tissue evidence="6">Leaf</tissue>
    </source>
</reference>
<evidence type="ECO:0000256" key="2">
    <source>
        <dbReference type="ARBA" id="ARBA00022679"/>
    </source>
</evidence>
<evidence type="ECO:0000313" key="6">
    <source>
        <dbReference type="EMBL" id="KAJ6832447.1"/>
    </source>
</evidence>
<accession>A0AAX6GVT3</accession>
<comment type="caution">
    <text evidence="6">The sequence shown here is derived from an EMBL/GenBank/DDBJ whole genome shotgun (WGS) entry which is preliminary data.</text>
</comment>
<dbReference type="InterPro" id="IPR004045">
    <property type="entry name" value="Glutathione_S-Trfase_N"/>
</dbReference>
<feature type="compositionally biased region" description="Basic and acidic residues" evidence="4">
    <location>
        <begin position="171"/>
        <end position="184"/>
    </location>
</feature>
<dbReference type="GO" id="GO:0004364">
    <property type="term" value="F:glutathione transferase activity"/>
    <property type="evidence" value="ECO:0007669"/>
    <property type="project" value="UniProtKB-EC"/>
</dbReference>
<dbReference type="SFLD" id="SFLDG01152">
    <property type="entry name" value="Main.3:_Omega-_and_Tau-like"/>
    <property type="match status" value="1"/>
</dbReference>
<dbReference type="GO" id="GO:0006749">
    <property type="term" value="P:glutathione metabolic process"/>
    <property type="evidence" value="ECO:0007669"/>
    <property type="project" value="InterPro"/>
</dbReference>
<dbReference type="PANTHER" id="PTHR11260">
    <property type="entry name" value="GLUTATHIONE S-TRANSFERASE, GST, SUPERFAMILY, GST DOMAIN CONTAINING"/>
    <property type="match status" value="1"/>
</dbReference>
<dbReference type="SFLD" id="SFLDG00358">
    <property type="entry name" value="Main_(cytGST)"/>
    <property type="match status" value="1"/>
</dbReference>
<dbReference type="PROSITE" id="PS50404">
    <property type="entry name" value="GST_NTER"/>
    <property type="match status" value="1"/>
</dbReference>
<dbReference type="PANTHER" id="PTHR11260:SF676">
    <property type="entry name" value="GLUTATHIONE S-TRANSFERASE U8"/>
    <property type="match status" value="1"/>
</dbReference>
<sequence length="271" mass="30790">MAMAAEEVKVLGAYGSPFSRRVELALRLKGVPYEYLEQDLAHKSGLLLEHNPVQKKVPVLVHDGKPVVESLVILEYVEDTWKGGHPLLPGDPHGRAQARFWAKFIDDKCNSAVWMSCWSRGDTQKMFMEQSKENLKLLEAELKGEEVLRRRRHRARRRRRKLPGTMGRNPSRSERGERDRRREAPGVMEVVSGLPELRHCEGLPAGQGSDARLLSIQERGHPTHKSSCLLTHNHKSDTICTSKDLILPCSSPRDTFLLTERRDVSEYEGTT</sequence>
<name>A0AAX6GVT3_IRIPA</name>
<feature type="compositionally biased region" description="Basic residues" evidence="4">
    <location>
        <begin position="150"/>
        <end position="162"/>
    </location>
</feature>
<gene>
    <name evidence="6" type="ORF">M6B38_344550</name>
</gene>
<dbReference type="SFLD" id="SFLDS00019">
    <property type="entry name" value="Glutathione_Transferase_(cytos"/>
    <property type="match status" value="1"/>
</dbReference>
<dbReference type="AlphaFoldDB" id="A0AAX6GVT3"/>
<protein>
    <recommendedName>
        <fullName evidence="1">glutathione transferase</fullName>
        <ecNumber evidence="1">2.5.1.18</ecNumber>
    </recommendedName>
</protein>
<reference evidence="6" key="1">
    <citation type="journal article" date="2023" name="GigaByte">
        <title>Genome assembly of the bearded iris, Iris pallida Lam.</title>
        <authorList>
            <person name="Bruccoleri R.E."/>
            <person name="Oakeley E.J."/>
            <person name="Faust A.M.E."/>
            <person name="Altorfer M."/>
            <person name="Dessus-Babus S."/>
            <person name="Burckhardt D."/>
            <person name="Oertli M."/>
            <person name="Naumann U."/>
            <person name="Petersen F."/>
            <person name="Wong J."/>
        </authorList>
    </citation>
    <scope>NUCLEOTIDE SEQUENCE</scope>
    <source>
        <strain evidence="6">GSM-AAB239-AS_SAM_17_03QT</strain>
    </source>
</reference>
<dbReference type="InterPro" id="IPR045074">
    <property type="entry name" value="GST_C_Tau"/>
</dbReference>
<organism evidence="6 7">
    <name type="scientific">Iris pallida</name>
    <name type="common">Sweet iris</name>
    <dbReference type="NCBI Taxonomy" id="29817"/>
    <lineage>
        <taxon>Eukaryota</taxon>
        <taxon>Viridiplantae</taxon>
        <taxon>Streptophyta</taxon>
        <taxon>Embryophyta</taxon>
        <taxon>Tracheophyta</taxon>
        <taxon>Spermatophyta</taxon>
        <taxon>Magnoliopsida</taxon>
        <taxon>Liliopsida</taxon>
        <taxon>Asparagales</taxon>
        <taxon>Iridaceae</taxon>
        <taxon>Iridoideae</taxon>
        <taxon>Irideae</taxon>
        <taxon>Iris</taxon>
    </lineage>
</organism>
<dbReference type="Gene3D" id="1.20.1050.10">
    <property type="match status" value="1"/>
</dbReference>
<proteinExistence type="predicted"/>
<dbReference type="CDD" id="cd03185">
    <property type="entry name" value="GST_C_Tau"/>
    <property type="match status" value="1"/>
</dbReference>
<evidence type="ECO:0000259" key="5">
    <source>
        <dbReference type="PROSITE" id="PS50404"/>
    </source>
</evidence>
<dbReference type="CDD" id="cd03058">
    <property type="entry name" value="GST_N_Tau"/>
    <property type="match status" value="1"/>
</dbReference>
<evidence type="ECO:0000256" key="4">
    <source>
        <dbReference type="SAM" id="MobiDB-lite"/>
    </source>
</evidence>
<dbReference type="EC" id="2.5.1.18" evidence="1"/>
<keyword evidence="2" id="KW-0808">Transferase</keyword>
<feature type="domain" description="GST N-terminal" evidence="5">
    <location>
        <begin position="6"/>
        <end position="85"/>
    </location>
</feature>